<accession>A0ABD3HA31</accession>
<gene>
    <name evidence="1" type="ORF">R1sor_014676</name>
</gene>
<reference evidence="1 2" key="1">
    <citation type="submission" date="2024-09" db="EMBL/GenBank/DDBJ databases">
        <title>Chromosome-scale assembly of Riccia sorocarpa.</title>
        <authorList>
            <person name="Paukszto L."/>
        </authorList>
    </citation>
    <scope>NUCLEOTIDE SEQUENCE [LARGE SCALE GENOMIC DNA]</scope>
    <source>
        <strain evidence="1">LP-2024</strain>
        <tissue evidence="1">Aerial parts of the thallus</tissue>
    </source>
</reference>
<evidence type="ECO:0008006" key="3">
    <source>
        <dbReference type="Google" id="ProtNLM"/>
    </source>
</evidence>
<protein>
    <recommendedName>
        <fullName evidence="3">Endonuclease/exonuclease/phosphatase</fullName>
    </recommendedName>
</protein>
<dbReference type="AlphaFoldDB" id="A0ABD3HA31"/>
<dbReference type="Proteomes" id="UP001633002">
    <property type="component" value="Unassembled WGS sequence"/>
</dbReference>
<comment type="caution">
    <text evidence="1">The sequence shown here is derived from an EMBL/GenBank/DDBJ whole genome shotgun (WGS) entry which is preliminary data.</text>
</comment>
<sequence length="156" mass="17675">MTRLVNGRPASLAAQDDALRLSCASGNQLDFAKGRKKYQNQDEEEDMSEEVALSAKLLGSRQQEAFEGINPWNINRGNDPDRIRAILQWLGKHKEVKAIGLQEIKTGEFRAELGLRSIFRDGRVVVDYAIIILHRIRNWRNCCCSGGERLTTENSF</sequence>
<keyword evidence="2" id="KW-1185">Reference proteome</keyword>
<evidence type="ECO:0000313" key="1">
    <source>
        <dbReference type="EMBL" id="KAL3688367.1"/>
    </source>
</evidence>
<dbReference type="EMBL" id="JBJQOH010000004">
    <property type="protein sequence ID" value="KAL3688367.1"/>
    <property type="molecule type" value="Genomic_DNA"/>
</dbReference>
<name>A0ABD3HA31_9MARC</name>
<organism evidence="1 2">
    <name type="scientific">Riccia sorocarpa</name>
    <dbReference type="NCBI Taxonomy" id="122646"/>
    <lineage>
        <taxon>Eukaryota</taxon>
        <taxon>Viridiplantae</taxon>
        <taxon>Streptophyta</taxon>
        <taxon>Embryophyta</taxon>
        <taxon>Marchantiophyta</taxon>
        <taxon>Marchantiopsida</taxon>
        <taxon>Marchantiidae</taxon>
        <taxon>Marchantiales</taxon>
        <taxon>Ricciaceae</taxon>
        <taxon>Riccia</taxon>
    </lineage>
</organism>
<evidence type="ECO:0000313" key="2">
    <source>
        <dbReference type="Proteomes" id="UP001633002"/>
    </source>
</evidence>
<proteinExistence type="predicted"/>